<dbReference type="PANTHER" id="PTHR33516">
    <property type="entry name" value="LEXA REPRESSOR"/>
    <property type="match status" value="1"/>
</dbReference>
<dbReference type="RefSeq" id="WP_125066010.1">
    <property type="nucleotide sequence ID" value="NZ_CP032548.1"/>
</dbReference>
<dbReference type="Proteomes" id="UP000274593">
    <property type="component" value="Chromosome"/>
</dbReference>
<dbReference type="Gene3D" id="2.10.109.10">
    <property type="entry name" value="Umud Fragment, subunit A"/>
    <property type="match status" value="1"/>
</dbReference>
<dbReference type="InterPro" id="IPR015927">
    <property type="entry name" value="Peptidase_S24_S26A/B/C"/>
</dbReference>
<name>A0A3S8R345_9FLAO</name>
<protein>
    <submittedName>
        <fullName evidence="9">LexA family transcriptional regulator</fullName>
    </submittedName>
</protein>
<dbReference type="GO" id="GO:0006281">
    <property type="term" value="P:DNA repair"/>
    <property type="evidence" value="ECO:0007669"/>
    <property type="project" value="UniProtKB-KW"/>
</dbReference>
<proteinExistence type="inferred from homology"/>
<dbReference type="EMBL" id="CP032548">
    <property type="protein sequence ID" value="AZJ34157.1"/>
    <property type="molecule type" value="Genomic_DNA"/>
</dbReference>
<feature type="domain" description="Peptidase S24/S26A/S26B/S26C" evidence="8">
    <location>
        <begin position="35"/>
        <end position="145"/>
    </location>
</feature>
<dbReference type="CDD" id="cd06529">
    <property type="entry name" value="S24_LexA-like"/>
    <property type="match status" value="1"/>
</dbReference>
<dbReference type="SUPFAM" id="SSF51306">
    <property type="entry name" value="LexA/Signal peptidase"/>
    <property type="match status" value="1"/>
</dbReference>
<accession>A0A3S8R345</accession>
<comment type="similarity">
    <text evidence="1 7">Belongs to the peptidase S24 family.</text>
</comment>
<keyword evidence="4 7" id="KW-0068">Autocatalytic cleavage</keyword>
<dbReference type="GO" id="GO:0009432">
    <property type="term" value="P:SOS response"/>
    <property type="evidence" value="ECO:0007669"/>
    <property type="project" value="UniProtKB-KW"/>
</dbReference>
<evidence type="ECO:0000256" key="2">
    <source>
        <dbReference type="ARBA" id="ARBA00022763"/>
    </source>
</evidence>
<dbReference type="AlphaFoldDB" id="A0A3S8R345"/>
<dbReference type="InterPro" id="IPR050077">
    <property type="entry name" value="LexA_repressor"/>
</dbReference>
<reference evidence="9 10" key="1">
    <citation type="submission" date="2018-09" db="EMBL/GenBank/DDBJ databases">
        <title>Insights into the microbiota of Asian seabass (Lates calcarifer) with tenacibaculosis symptoms and description of sp. nov. Tenacibaculum singaporense.</title>
        <authorList>
            <person name="Miyake S."/>
            <person name="Soh M."/>
            <person name="Azman M.N."/>
            <person name="Ngoh S.Y."/>
            <person name="Orban L."/>
        </authorList>
    </citation>
    <scope>NUCLEOTIDE SEQUENCE [LARGE SCALE GENOMIC DNA]</scope>
    <source>
        <strain evidence="9 10">DSM 106434</strain>
    </source>
</reference>
<keyword evidence="10" id="KW-1185">Reference proteome</keyword>
<evidence type="ECO:0000256" key="4">
    <source>
        <dbReference type="ARBA" id="ARBA00022813"/>
    </source>
</evidence>
<dbReference type="Pfam" id="PF00717">
    <property type="entry name" value="Peptidase_S24"/>
    <property type="match status" value="1"/>
</dbReference>
<gene>
    <name evidence="9" type="ORF">D6T69_00875</name>
</gene>
<dbReference type="PANTHER" id="PTHR33516:SF2">
    <property type="entry name" value="LEXA REPRESSOR-RELATED"/>
    <property type="match status" value="1"/>
</dbReference>
<evidence type="ECO:0000256" key="5">
    <source>
        <dbReference type="ARBA" id="ARBA00023204"/>
    </source>
</evidence>
<evidence type="ECO:0000256" key="6">
    <source>
        <dbReference type="ARBA" id="ARBA00023236"/>
    </source>
</evidence>
<evidence type="ECO:0000313" key="9">
    <source>
        <dbReference type="EMBL" id="AZJ34157.1"/>
    </source>
</evidence>
<organism evidence="9 10">
    <name type="scientific">Tenacibaculum singaporense</name>
    <dbReference type="NCBI Taxonomy" id="2358479"/>
    <lineage>
        <taxon>Bacteria</taxon>
        <taxon>Pseudomonadati</taxon>
        <taxon>Bacteroidota</taxon>
        <taxon>Flavobacteriia</taxon>
        <taxon>Flavobacteriales</taxon>
        <taxon>Flavobacteriaceae</taxon>
        <taxon>Tenacibaculum</taxon>
    </lineage>
</organism>
<sequence>MLRKLKQVKASDSLTFFLPKELNESEGAIFMDIGISAGFPSPADDFRETRISLDEELIRNKEATFFARVSGQSMIGAGLDDNDLLVIDRSIPPTNNKIAVCFLDGEFTVKRLRVEGNEVWLQPENPDYPIIKITEENNFIIWGIVTNVIKKV</sequence>
<evidence type="ECO:0000256" key="7">
    <source>
        <dbReference type="RuleBase" id="RU003991"/>
    </source>
</evidence>
<dbReference type="PRINTS" id="PR00726">
    <property type="entry name" value="LEXASERPTASE"/>
</dbReference>
<evidence type="ECO:0000256" key="3">
    <source>
        <dbReference type="ARBA" id="ARBA00022801"/>
    </source>
</evidence>
<dbReference type="InterPro" id="IPR036286">
    <property type="entry name" value="LexA/Signal_pep-like_sf"/>
</dbReference>
<dbReference type="GO" id="GO:0003677">
    <property type="term" value="F:DNA binding"/>
    <property type="evidence" value="ECO:0007669"/>
    <property type="project" value="InterPro"/>
</dbReference>
<keyword evidence="3 7" id="KW-0378">Hydrolase</keyword>
<dbReference type="GO" id="GO:0006355">
    <property type="term" value="P:regulation of DNA-templated transcription"/>
    <property type="evidence" value="ECO:0007669"/>
    <property type="project" value="InterPro"/>
</dbReference>
<evidence type="ECO:0000259" key="8">
    <source>
        <dbReference type="Pfam" id="PF00717"/>
    </source>
</evidence>
<dbReference type="GO" id="GO:0016787">
    <property type="term" value="F:hydrolase activity"/>
    <property type="evidence" value="ECO:0007669"/>
    <property type="project" value="UniProtKB-KW"/>
</dbReference>
<dbReference type="NCBIfam" id="NF007621">
    <property type="entry name" value="PRK10276.1"/>
    <property type="match status" value="1"/>
</dbReference>
<dbReference type="KEGG" id="tsig:D6T69_00875"/>
<keyword evidence="2" id="KW-0227">DNA damage</keyword>
<evidence type="ECO:0000256" key="1">
    <source>
        <dbReference type="ARBA" id="ARBA00007484"/>
    </source>
</evidence>
<keyword evidence="6" id="KW-0742">SOS response</keyword>
<evidence type="ECO:0000313" key="10">
    <source>
        <dbReference type="Proteomes" id="UP000274593"/>
    </source>
</evidence>
<keyword evidence="5" id="KW-0234">DNA repair</keyword>
<dbReference type="InterPro" id="IPR039418">
    <property type="entry name" value="LexA-like"/>
</dbReference>
<dbReference type="InterPro" id="IPR006197">
    <property type="entry name" value="Peptidase_S24_LexA"/>
</dbReference>